<evidence type="ECO:0000256" key="1">
    <source>
        <dbReference type="ARBA" id="ARBA00005711"/>
    </source>
</evidence>
<feature type="coiled-coil region" evidence="2">
    <location>
        <begin position="414"/>
        <end position="467"/>
    </location>
</feature>
<gene>
    <name evidence="5" type="ORF">FNV43_RR08051</name>
</gene>
<keyword evidence="2" id="KW-0175">Coiled coil</keyword>
<dbReference type="Proteomes" id="UP000796880">
    <property type="component" value="Unassembled WGS sequence"/>
</dbReference>
<dbReference type="EMBL" id="VOIH02000003">
    <property type="protein sequence ID" value="KAF3451955.1"/>
    <property type="molecule type" value="Genomic_DNA"/>
</dbReference>
<organism evidence="5 6">
    <name type="scientific">Rhamnella rubrinervis</name>
    <dbReference type="NCBI Taxonomy" id="2594499"/>
    <lineage>
        <taxon>Eukaryota</taxon>
        <taxon>Viridiplantae</taxon>
        <taxon>Streptophyta</taxon>
        <taxon>Embryophyta</taxon>
        <taxon>Tracheophyta</taxon>
        <taxon>Spermatophyta</taxon>
        <taxon>Magnoliopsida</taxon>
        <taxon>eudicotyledons</taxon>
        <taxon>Gunneridae</taxon>
        <taxon>Pentapetalae</taxon>
        <taxon>rosids</taxon>
        <taxon>fabids</taxon>
        <taxon>Rosales</taxon>
        <taxon>Rhamnaceae</taxon>
        <taxon>rhamnoid group</taxon>
        <taxon>Rhamneae</taxon>
        <taxon>Rhamnella</taxon>
    </lineage>
</organism>
<dbReference type="PANTHER" id="PTHR31471:SF3">
    <property type="entry name" value="OS11G0616300 PROTEIN"/>
    <property type="match status" value="1"/>
</dbReference>
<evidence type="ECO:0000256" key="3">
    <source>
        <dbReference type="SAM" id="MobiDB-lite"/>
    </source>
</evidence>
<dbReference type="OrthoDB" id="431557at2759"/>
<dbReference type="Pfam" id="PF03763">
    <property type="entry name" value="Remorin_C"/>
    <property type="match status" value="1"/>
</dbReference>
<dbReference type="PROSITE" id="PS51257">
    <property type="entry name" value="PROKAR_LIPOPROTEIN"/>
    <property type="match status" value="1"/>
</dbReference>
<accession>A0A8K0MNK5</accession>
<comment type="caution">
    <text evidence="5">The sequence shown here is derived from an EMBL/GenBank/DDBJ whole genome shotgun (WGS) entry which is preliminary data.</text>
</comment>
<evidence type="ECO:0000313" key="6">
    <source>
        <dbReference type="Proteomes" id="UP000796880"/>
    </source>
</evidence>
<dbReference type="InterPro" id="IPR005516">
    <property type="entry name" value="Remorin_C"/>
</dbReference>
<evidence type="ECO:0000256" key="2">
    <source>
        <dbReference type="SAM" id="Coils"/>
    </source>
</evidence>
<dbReference type="AlphaFoldDB" id="A0A8K0MNK5"/>
<feature type="compositionally biased region" description="Polar residues" evidence="3">
    <location>
        <begin position="284"/>
        <end position="309"/>
    </location>
</feature>
<comment type="similarity">
    <text evidence="1">Belongs to the remorin family.</text>
</comment>
<keyword evidence="6" id="KW-1185">Reference proteome</keyword>
<name>A0A8K0MNK5_9ROSA</name>
<sequence>MRALFCSSPNVPPLLLKRSTLSSTLAASTSACRRTTIGGQHKLLWEKQNNPFVETFSVVDPLCKLNLKETSEFVKSFPMPNNSVESNRGLLETSAQRRREGVSSVTQKRVLEAPPTPGRPVFSFSAGNFSRKSVPSKWDDAEKWLISSSCHDSPAHTIKASESVKITKQCDNFKQQIDVFAEKSRVTEEKVSKAASIFHGSASLEYHNSVRAFNGISGSTEVLLKDKFTDDVEPILPIFRTSEPSREGFLFKNSACETMKDAGTEVVHEVQFQHRDVGTEMTPLGSSTTSRCHTPFKSSSPARHNTPANRSGPLALGHSSSTNSTIDMSQFQECHLAKLQLGTHYDSVTSNWSSREEEEEEISKSLRHFETGNGFQKNTPDSKATAWEEEEKTKCCLRYQREEAKIQAWVNLQNAKAEAQSRKLEVKIQSMRSNLEEKLMKRMAVVHRKAEELRAEARRQHSEQIQKATANTQKMIYRNSNSHFSGYTSCGCFPYTTNPKEIISFGVVLSVSLFILPKERFRNPFRKTM</sequence>
<protein>
    <recommendedName>
        <fullName evidence="4">Remorin C-terminal domain-containing protein</fullName>
    </recommendedName>
</protein>
<reference evidence="5" key="1">
    <citation type="submission" date="2020-03" db="EMBL/GenBank/DDBJ databases">
        <title>A high-quality chromosome-level genome assembly of a woody plant with both climbing and erect habits, Rhamnella rubrinervis.</title>
        <authorList>
            <person name="Lu Z."/>
            <person name="Yang Y."/>
            <person name="Zhu X."/>
            <person name="Sun Y."/>
        </authorList>
    </citation>
    <scope>NUCLEOTIDE SEQUENCE</scope>
    <source>
        <strain evidence="5">BYM</strain>
        <tissue evidence="5">Leaf</tissue>
    </source>
</reference>
<dbReference type="PANTHER" id="PTHR31471">
    <property type="entry name" value="OS02G0116800 PROTEIN"/>
    <property type="match status" value="1"/>
</dbReference>
<evidence type="ECO:0000313" key="5">
    <source>
        <dbReference type="EMBL" id="KAF3451955.1"/>
    </source>
</evidence>
<proteinExistence type="inferred from homology"/>
<feature type="domain" description="Remorin C-terminal" evidence="4">
    <location>
        <begin position="381"/>
        <end position="476"/>
    </location>
</feature>
<evidence type="ECO:0000259" key="4">
    <source>
        <dbReference type="Pfam" id="PF03763"/>
    </source>
</evidence>
<feature type="region of interest" description="Disordered" evidence="3">
    <location>
        <begin position="279"/>
        <end position="321"/>
    </location>
</feature>